<protein>
    <recommendedName>
        <fullName evidence="4">Peptidyl-prolyl cis-trans isomerase</fullName>
    </recommendedName>
</protein>
<feature type="chain" id="PRO_5003166600" description="Peptidyl-prolyl cis-trans isomerase" evidence="1">
    <location>
        <begin position="22"/>
        <end position="235"/>
    </location>
</feature>
<dbReference type="InterPro" id="IPR016872">
    <property type="entry name" value="UCP028160"/>
</dbReference>
<evidence type="ECO:0000313" key="2">
    <source>
        <dbReference type="EMBL" id="EFP95235.1"/>
    </source>
</evidence>
<dbReference type="PIRSF" id="PIRSF028160">
    <property type="entry name" value="UCP028160"/>
    <property type="match status" value="1"/>
</dbReference>
<dbReference type="AlphaFoldDB" id="E3BPA3"/>
<dbReference type="eggNOG" id="ENOG502Z82N">
    <property type="taxonomic scope" value="Bacteria"/>
</dbReference>
<feature type="signal peptide" evidence="1">
    <location>
        <begin position="1"/>
        <end position="21"/>
    </location>
</feature>
<dbReference type="InterPro" id="IPR010858">
    <property type="entry name" value="DUF1481"/>
</dbReference>
<evidence type="ECO:0000313" key="3">
    <source>
        <dbReference type="Proteomes" id="UP000002943"/>
    </source>
</evidence>
<proteinExistence type="predicted"/>
<keyword evidence="1" id="KW-0732">Signal</keyword>
<dbReference type="OrthoDB" id="5915262at2"/>
<evidence type="ECO:0008006" key="4">
    <source>
        <dbReference type="Google" id="ProtNLM"/>
    </source>
</evidence>
<dbReference type="RefSeq" id="WP_009603001.1">
    <property type="nucleotide sequence ID" value="NZ_AEIU01000099.1"/>
</dbReference>
<dbReference type="PROSITE" id="PS51257">
    <property type="entry name" value="PROKAR_LIPOPROTEIN"/>
    <property type="match status" value="1"/>
</dbReference>
<keyword evidence="3" id="KW-1185">Reference proteome</keyword>
<evidence type="ECO:0000256" key="1">
    <source>
        <dbReference type="SAM" id="SignalP"/>
    </source>
</evidence>
<dbReference type="Pfam" id="PF07356">
    <property type="entry name" value="DUF1481"/>
    <property type="match status" value="1"/>
</dbReference>
<name>E3BPA3_9VIBR</name>
<reference evidence="2 3" key="1">
    <citation type="journal article" date="2012" name="Int. J. Syst. Evol. Microbiol.">
        <title>Vibrio caribbeanicus sp. nov., isolated from the marine sponge Scleritoderma cyanea.</title>
        <authorList>
            <person name="Hoffmann M."/>
            <person name="Monday S.R."/>
            <person name="Allard M.W."/>
            <person name="Strain E.A."/>
            <person name="Whittaker P."/>
            <person name="Naum M."/>
            <person name="McCarthy P.J."/>
            <person name="Lopez J.V."/>
            <person name="Fischer M."/>
            <person name="Brown E.W."/>
        </authorList>
    </citation>
    <scope>NUCLEOTIDE SEQUENCE [LARGE SCALE GENOMIC DNA]</scope>
    <source>
        <strain evidence="2 3">ATCC BAA-2122</strain>
    </source>
</reference>
<accession>E3BPA3</accession>
<gene>
    <name evidence="2" type="ORF">VIBC2010_19700</name>
</gene>
<dbReference type="Proteomes" id="UP000002943">
    <property type="component" value="Unassembled WGS sequence"/>
</dbReference>
<organism evidence="2 3">
    <name type="scientific">Vibrio caribbeanicus ATCC BAA-2122</name>
    <dbReference type="NCBI Taxonomy" id="796620"/>
    <lineage>
        <taxon>Bacteria</taxon>
        <taxon>Pseudomonadati</taxon>
        <taxon>Pseudomonadota</taxon>
        <taxon>Gammaproteobacteria</taxon>
        <taxon>Vibrionales</taxon>
        <taxon>Vibrionaceae</taxon>
        <taxon>Vibrio</taxon>
    </lineage>
</organism>
<comment type="caution">
    <text evidence="2">The sequence shown here is derived from an EMBL/GenBank/DDBJ whole genome shotgun (WGS) entry which is preliminary data.</text>
</comment>
<sequence length="235" mass="26875">MKMKIYLAVFLSIAVLTGCSSQTSLNDANEQLTHYSGGQVMGGVTSFYWYTEKLSLPYSAADYVNAGEHGWYKTEYRWVDKKLRELVRTGEQLKGDSRVIPYSLHVRFNKDGEAIYQQYRLDHKVLPLKADKLLLLTQEAANIAKNTKSQHRSGMRLIQGYWDGEKFETCAGESFHHVEFKTTLPSFVVHRLSTIDSYAAFIGRVKAKEVSVEELLMLDEDSHQCVTRPHLIDDK</sequence>
<dbReference type="EMBL" id="AEIU01000099">
    <property type="protein sequence ID" value="EFP95235.1"/>
    <property type="molecule type" value="Genomic_DNA"/>
</dbReference>